<dbReference type="AlphaFoldDB" id="A0A7S4FF28"/>
<dbReference type="InterPro" id="IPR036866">
    <property type="entry name" value="RibonucZ/Hydroxyglut_hydro"/>
</dbReference>
<dbReference type="EMBL" id="HBJA01005942">
    <property type="protein sequence ID" value="CAE0790797.1"/>
    <property type="molecule type" value="Transcribed_RNA"/>
</dbReference>
<evidence type="ECO:0000256" key="1">
    <source>
        <dbReference type="ARBA" id="ARBA00004474"/>
    </source>
</evidence>
<dbReference type="Gene3D" id="3.60.15.10">
    <property type="entry name" value="Ribonuclease Z/Hydroxyacylglutathione hydrolase-like"/>
    <property type="match status" value="1"/>
</dbReference>
<gene>
    <name evidence="4" type="ORF">EGYM00163_LOCUS1911</name>
</gene>
<reference evidence="4" key="1">
    <citation type="submission" date="2021-01" db="EMBL/GenBank/DDBJ databases">
        <authorList>
            <person name="Corre E."/>
            <person name="Pelletier E."/>
            <person name="Niang G."/>
            <person name="Scheremetjew M."/>
            <person name="Finn R."/>
            <person name="Kale V."/>
            <person name="Holt S."/>
            <person name="Cochrane G."/>
            <person name="Meng A."/>
            <person name="Brown T."/>
            <person name="Cohen L."/>
        </authorList>
    </citation>
    <scope>NUCLEOTIDE SEQUENCE</scope>
    <source>
        <strain evidence="4">CCMP1594</strain>
    </source>
</reference>
<comment type="subcellular location">
    <subcellularLocation>
        <location evidence="1">Plastid</location>
    </subcellularLocation>
</comment>
<dbReference type="Pfam" id="PF13483">
    <property type="entry name" value="Lactamase_B_3"/>
    <property type="match status" value="1"/>
</dbReference>
<evidence type="ECO:0000313" key="4">
    <source>
        <dbReference type="EMBL" id="CAE0790797.1"/>
    </source>
</evidence>
<evidence type="ECO:0000256" key="2">
    <source>
        <dbReference type="ARBA" id="ARBA00022640"/>
    </source>
</evidence>
<feature type="domain" description="Plastid lipid-associated protein/fibrillin conserved" evidence="3">
    <location>
        <begin position="474"/>
        <end position="638"/>
    </location>
</feature>
<organism evidence="4">
    <name type="scientific">Eutreptiella gymnastica</name>
    <dbReference type="NCBI Taxonomy" id="73025"/>
    <lineage>
        <taxon>Eukaryota</taxon>
        <taxon>Discoba</taxon>
        <taxon>Euglenozoa</taxon>
        <taxon>Euglenida</taxon>
        <taxon>Spirocuta</taxon>
        <taxon>Euglenophyceae</taxon>
        <taxon>Eutreptiales</taxon>
        <taxon>Eutreptiaceae</taxon>
        <taxon>Eutreptiella</taxon>
    </lineage>
</organism>
<dbReference type="InterPro" id="IPR006843">
    <property type="entry name" value="PAP/fibrillin_dom"/>
</dbReference>
<dbReference type="GO" id="GO:0009536">
    <property type="term" value="C:plastid"/>
    <property type="evidence" value="ECO:0007669"/>
    <property type="project" value="UniProtKB-SubCell"/>
</dbReference>
<keyword evidence="2" id="KW-0934">Plastid</keyword>
<dbReference type="PANTHER" id="PTHR36142">
    <property type="entry name" value="METALLO-HYDROLASE/OXIDOREDUCTASE SUPERFAMILY PROTEIN"/>
    <property type="match status" value="1"/>
</dbReference>
<dbReference type="PANTHER" id="PTHR36142:SF2">
    <property type="entry name" value="METALLO-HYDROLASE_OXIDOREDUCTASE SUPERFAMILY PROTEIN"/>
    <property type="match status" value="1"/>
</dbReference>
<accession>A0A7S4FF28</accession>
<sequence length="654" mass="70130">MALSYAPLPIVESDSTSSRKFMVGTMAVALPTLLLLVVSHKAHEGLTDQQFAVVSTMKTTVVSASAPSSSARAALLRRPAARFAGAGQPADLMEDAAAHSLAPHFRPHSPALSGWWPMTWAAAGTSLLAAALFQRWSMRASAGTRADAYQSISGDLYGTSSTAAPTSRSSWAMAATGAAATPSYSLTCLESNSFSLALGSANLLIDPWMVGSLTFADATWLFEGKKRNIAQLPFTPEEVGGVFDALVLTQGLDDHAHIPTLKRIPKSIKIIANPQAAEICRSLGFTDIETIKPGGSTTVKDVEIQAFRGSLVGPPWSEPQNGYCFKYGEFRVVTEPHGNLPTLGYQADVLIMPVVSQSIGPYPLVNGVREAVDAARQLRPRLFVPLENGEIDSSGVLSAILSEGGTIEAFAAECKASGLPTEVKRMLPYQPLALKEEAIAMTAVTGEVAANPIEKLQKDFQDFLAPFTAKSKAQQLKRDLLKKVAPLRCGAAMTKAEEAEVLAIVEELKPLNPTPATSASPLINGRWDLLWTTEKEQLFFVEKGLFGSGFVAAKQDIDVASGRLQNLIEFEKGDYFKVSSSLSSEPPVRCNFVFGSCVCKRGPLEVPLPPVGKGWFDTVYLDDTLRIAEDIRGDTLIVARERGAEPFTVPESEN</sequence>
<dbReference type="SUPFAM" id="SSF56281">
    <property type="entry name" value="Metallo-hydrolase/oxidoreductase"/>
    <property type="match status" value="1"/>
</dbReference>
<name>A0A7S4FF28_9EUGL</name>
<proteinExistence type="predicted"/>
<evidence type="ECO:0000259" key="3">
    <source>
        <dbReference type="Pfam" id="PF04755"/>
    </source>
</evidence>
<protein>
    <recommendedName>
        <fullName evidence="3">Plastid lipid-associated protein/fibrillin conserved domain-containing protein</fullName>
    </recommendedName>
</protein>
<dbReference type="Pfam" id="PF04755">
    <property type="entry name" value="PAP_fibrillin"/>
    <property type="match status" value="1"/>
</dbReference>